<dbReference type="PROSITE" id="PS50835">
    <property type="entry name" value="IG_LIKE"/>
    <property type="match status" value="1"/>
</dbReference>
<evidence type="ECO:0000259" key="5">
    <source>
        <dbReference type="PROSITE" id="PS50225"/>
    </source>
</evidence>
<dbReference type="GO" id="GO:0016567">
    <property type="term" value="P:protein ubiquitination"/>
    <property type="evidence" value="ECO:0007669"/>
    <property type="project" value="UniProtKB-UniPathway"/>
</dbReference>
<dbReference type="PANTHER" id="PTHR24171">
    <property type="entry name" value="ANKYRIN REPEAT DOMAIN-CONTAINING PROTEIN 39-RELATED"/>
    <property type="match status" value="1"/>
</dbReference>
<comment type="pathway">
    <text evidence="1">Protein modification; protein ubiquitination.</text>
</comment>
<keyword evidence="2" id="KW-0677">Repeat</keyword>
<dbReference type="PANTHER" id="PTHR24171:SF10">
    <property type="entry name" value="ANKYRIN REPEAT DOMAIN-CONTAINING PROTEIN 29-LIKE"/>
    <property type="match status" value="1"/>
</dbReference>
<feature type="repeat" description="ANK" evidence="4">
    <location>
        <begin position="193"/>
        <end position="225"/>
    </location>
</feature>
<evidence type="ECO:0000256" key="4">
    <source>
        <dbReference type="PROSITE-ProRule" id="PRU00023"/>
    </source>
</evidence>
<proteinExistence type="predicted"/>
<dbReference type="Pfam" id="PF07525">
    <property type="entry name" value="SOCS_box"/>
    <property type="match status" value="1"/>
</dbReference>
<reference evidence="7 8" key="2">
    <citation type="submission" date="2017-04" db="EMBL/GenBank/DDBJ databases">
        <title>CpG methylation of centromeres and impact of large insertions on vertebrate speciation.</title>
        <authorList>
            <person name="Ichikawa K."/>
            <person name="Yoshimura J."/>
            <person name="Morishita S."/>
        </authorList>
    </citation>
    <scope>NUCLEOTIDE SEQUENCE</scope>
    <source>
        <strain evidence="7 8">HNI</strain>
    </source>
</reference>
<dbReference type="PROSITE" id="PS50225">
    <property type="entry name" value="SOCS"/>
    <property type="match status" value="1"/>
</dbReference>
<feature type="domain" description="Ig-like" evidence="6">
    <location>
        <begin position="207"/>
        <end position="250"/>
    </location>
</feature>
<evidence type="ECO:0000313" key="8">
    <source>
        <dbReference type="Proteomes" id="UP000265180"/>
    </source>
</evidence>
<sequence>VREGAVPGTARTPHRTIQLQVTRSDPPNRPTTVQQTCGGISCSTTEAGSSIIPVASAAASNFLSAAVRSGRADLVKLLVSQGSGVNREGCHGRRPLHEAAKLGDLCLVRLLLEAGAQPDPRSDYGLTPLALAAQGGHREVVEALLLKGEGVEKRLQERSSEPLSPVPAVPVKPFQGPACFVLVGADVFAQAKDESSILYEASSSGDPGVIRLLLDHGADANVPIHSGITVSLSCLPAQFCEVITVYWLKDLSGHVVRILLDYVDHVTLCSKMKAVLSEQGEWPDICRLQGQFWSRTSKLPVGVFDHNQTPAACLSENPRALQHLCRLQIRRRLGRLRLRSSTFMSFLPLPQRLKDYILYREYEAGARTRSTLG</sequence>
<evidence type="ECO:0000256" key="2">
    <source>
        <dbReference type="ARBA" id="ARBA00022737"/>
    </source>
</evidence>
<name>A0A3P9M3T9_ORYLA</name>
<dbReference type="UniPathway" id="UPA00143"/>
<reference evidence="7" key="3">
    <citation type="submission" date="2025-08" db="UniProtKB">
        <authorList>
            <consortium name="Ensembl"/>
        </authorList>
    </citation>
    <scope>IDENTIFICATION</scope>
    <source>
        <strain evidence="7">HNI</strain>
    </source>
</reference>
<dbReference type="GO" id="GO:0035556">
    <property type="term" value="P:intracellular signal transduction"/>
    <property type="evidence" value="ECO:0007669"/>
    <property type="project" value="InterPro"/>
</dbReference>
<dbReference type="InterPro" id="IPR001496">
    <property type="entry name" value="SOCS_box"/>
</dbReference>
<evidence type="ECO:0000256" key="3">
    <source>
        <dbReference type="ARBA" id="ARBA00023043"/>
    </source>
</evidence>
<organism evidence="7 8">
    <name type="scientific">Oryzias latipes</name>
    <name type="common">Japanese rice fish</name>
    <name type="synonym">Japanese killifish</name>
    <dbReference type="NCBI Taxonomy" id="8090"/>
    <lineage>
        <taxon>Eukaryota</taxon>
        <taxon>Metazoa</taxon>
        <taxon>Chordata</taxon>
        <taxon>Craniata</taxon>
        <taxon>Vertebrata</taxon>
        <taxon>Euteleostomi</taxon>
        <taxon>Actinopterygii</taxon>
        <taxon>Neopterygii</taxon>
        <taxon>Teleostei</taxon>
        <taxon>Neoteleostei</taxon>
        <taxon>Acanthomorphata</taxon>
        <taxon>Ovalentaria</taxon>
        <taxon>Atherinomorphae</taxon>
        <taxon>Beloniformes</taxon>
        <taxon>Adrianichthyidae</taxon>
        <taxon>Oryziinae</taxon>
        <taxon>Oryzias</taxon>
    </lineage>
</organism>
<dbReference type="Ensembl" id="ENSORLT00020016239.1">
    <property type="protein sequence ID" value="ENSORLP00020027624.1"/>
    <property type="gene ID" value="ENSORLG00020010654.1"/>
</dbReference>
<dbReference type="Proteomes" id="UP000265180">
    <property type="component" value="Chromosome 5"/>
</dbReference>
<dbReference type="SUPFAM" id="SSF48403">
    <property type="entry name" value="Ankyrin repeat"/>
    <property type="match status" value="1"/>
</dbReference>
<evidence type="ECO:0000313" key="7">
    <source>
        <dbReference type="Ensembl" id="ENSORLP00020027624.1"/>
    </source>
</evidence>
<reference key="1">
    <citation type="journal article" date="2007" name="Nature">
        <title>The medaka draft genome and insights into vertebrate genome evolution.</title>
        <authorList>
            <person name="Kasahara M."/>
            <person name="Naruse K."/>
            <person name="Sasaki S."/>
            <person name="Nakatani Y."/>
            <person name="Qu W."/>
            <person name="Ahsan B."/>
            <person name="Yamada T."/>
            <person name="Nagayasu Y."/>
            <person name="Doi K."/>
            <person name="Kasai Y."/>
            <person name="Jindo T."/>
            <person name="Kobayashi D."/>
            <person name="Shimada A."/>
            <person name="Toyoda A."/>
            <person name="Kuroki Y."/>
            <person name="Fujiyama A."/>
            <person name="Sasaki T."/>
            <person name="Shimizu A."/>
            <person name="Asakawa S."/>
            <person name="Shimizu N."/>
            <person name="Hashimoto S."/>
            <person name="Yang J."/>
            <person name="Lee Y."/>
            <person name="Matsushima K."/>
            <person name="Sugano S."/>
            <person name="Sakaizumi M."/>
            <person name="Narita T."/>
            <person name="Ohishi K."/>
            <person name="Haga S."/>
            <person name="Ohta F."/>
            <person name="Nomoto H."/>
            <person name="Nogata K."/>
            <person name="Morishita T."/>
            <person name="Endo T."/>
            <person name="Shin-I T."/>
            <person name="Takeda H."/>
            <person name="Morishita S."/>
            <person name="Kohara Y."/>
        </authorList>
    </citation>
    <scope>NUCLEOTIDE SEQUENCE [LARGE SCALE GENOMIC DNA]</scope>
    <source>
        <strain>Hd-rR</strain>
    </source>
</reference>
<dbReference type="SMART" id="SM00248">
    <property type="entry name" value="ANK"/>
    <property type="match status" value="4"/>
</dbReference>
<feature type="repeat" description="ANK" evidence="4">
    <location>
        <begin position="91"/>
        <end position="123"/>
    </location>
</feature>
<feature type="repeat" description="ANK" evidence="4">
    <location>
        <begin position="124"/>
        <end position="156"/>
    </location>
</feature>
<keyword evidence="3 4" id="KW-0040">ANK repeat</keyword>
<dbReference type="InterPro" id="IPR036770">
    <property type="entry name" value="Ankyrin_rpt-contain_sf"/>
</dbReference>
<reference evidence="7" key="4">
    <citation type="submission" date="2025-09" db="UniProtKB">
        <authorList>
            <consortium name="Ensembl"/>
        </authorList>
    </citation>
    <scope>IDENTIFICATION</scope>
    <source>
        <strain evidence="7">HNI</strain>
    </source>
</reference>
<dbReference type="SMART" id="SM00969">
    <property type="entry name" value="SOCS_box"/>
    <property type="match status" value="1"/>
</dbReference>
<dbReference type="Gene3D" id="1.25.40.20">
    <property type="entry name" value="Ankyrin repeat-containing domain"/>
    <property type="match status" value="2"/>
</dbReference>
<dbReference type="FunFam" id="1.10.750.20:FF:000001">
    <property type="entry name" value="Ankyrin repeat and SOCS box containing 1"/>
    <property type="match status" value="1"/>
</dbReference>
<dbReference type="InterPro" id="IPR002110">
    <property type="entry name" value="Ankyrin_rpt"/>
</dbReference>
<dbReference type="InterPro" id="IPR036036">
    <property type="entry name" value="SOCS_box-like_dom_sf"/>
</dbReference>
<dbReference type="PROSITE" id="PS50297">
    <property type="entry name" value="ANK_REP_REGION"/>
    <property type="match status" value="3"/>
</dbReference>
<dbReference type="Gene3D" id="1.10.750.20">
    <property type="entry name" value="SOCS box"/>
    <property type="match status" value="1"/>
</dbReference>
<evidence type="ECO:0000256" key="1">
    <source>
        <dbReference type="ARBA" id="ARBA00004906"/>
    </source>
</evidence>
<dbReference type="SMART" id="SM00253">
    <property type="entry name" value="SOCS"/>
    <property type="match status" value="1"/>
</dbReference>
<dbReference type="SUPFAM" id="SSF158235">
    <property type="entry name" value="SOCS box-like"/>
    <property type="match status" value="1"/>
</dbReference>
<feature type="domain" description="SOCS box" evidence="5">
    <location>
        <begin position="317"/>
        <end position="363"/>
    </location>
</feature>
<dbReference type="PRINTS" id="PR01415">
    <property type="entry name" value="ANKYRIN"/>
</dbReference>
<protein>
    <submittedName>
        <fullName evidence="7">Ankyrin repeat and SOCS box containing 14</fullName>
    </submittedName>
</protein>
<dbReference type="InterPro" id="IPR007110">
    <property type="entry name" value="Ig-like_dom"/>
</dbReference>
<dbReference type="PROSITE" id="PS50088">
    <property type="entry name" value="ANK_REPEAT"/>
    <property type="match status" value="3"/>
</dbReference>
<accession>A0A3P9M3T9</accession>
<dbReference type="AlphaFoldDB" id="A0A3P9M3T9"/>
<evidence type="ECO:0000259" key="6">
    <source>
        <dbReference type="PROSITE" id="PS50835"/>
    </source>
</evidence>
<dbReference type="Pfam" id="PF12796">
    <property type="entry name" value="Ank_2"/>
    <property type="match status" value="1"/>
</dbReference>